<feature type="domain" description="WW" evidence="2">
    <location>
        <begin position="378"/>
        <end position="412"/>
    </location>
</feature>
<proteinExistence type="predicted"/>
<protein>
    <submittedName>
        <fullName evidence="4">Formin-binding protein 4-like</fullName>
    </submittedName>
</protein>
<dbReference type="CDD" id="cd00201">
    <property type="entry name" value="WW"/>
    <property type="match status" value="2"/>
</dbReference>
<evidence type="ECO:0000313" key="3">
    <source>
        <dbReference type="Proteomes" id="UP000695000"/>
    </source>
</evidence>
<keyword evidence="3" id="KW-1185">Reference proteome</keyword>
<feature type="domain" description="WW" evidence="2">
    <location>
        <begin position="21"/>
        <end position="55"/>
    </location>
</feature>
<accession>A0ABM1MR03</accession>
<dbReference type="PANTHER" id="PTHR46697:SF1">
    <property type="entry name" value="FORMIN-BINDING PROTEIN 4"/>
    <property type="match status" value="1"/>
</dbReference>
<dbReference type="SMART" id="SM00456">
    <property type="entry name" value="WW"/>
    <property type="match status" value="2"/>
</dbReference>
<feature type="region of interest" description="Disordered" evidence="1">
    <location>
        <begin position="185"/>
        <end position="206"/>
    </location>
</feature>
<dbReference type="InterPro" id="IPR053076">
    <property type="entry name" value="WW_domain_protein"/>
</dbReference>
<dbReference type="GeneID" id="108562990"/>
<evidence type="ECO:0000256" key="1">
    <source>
        <dbReference type="SAM" id="MobiDB-lite"/>
    </source>
</evidence>
<dbReference type="InterPro" id="IPR036020">
    <property type="entry name" value="WW_dom_sf"/>
</dbReference>
<dbReference type="InterPro" id="IPR001202">
    <property type="entry name" value="WW_dom"/>
</dbReference>
<dbReference type="PANTHER" id="PTHR46697">
    <property type="entry name" value="FORMIN-BINDING PROTEIN 4"/>
    <property type="match status" value="1"/>
</dbReference>
<feature type="region of interest" description="Disordered" evidence="1">
    <location>
        <begin position="105"/>
        <end position="124"/>
    </location>
</feature>
<name>A0ABM1MR03_NICVS</name>
<feature type="compositionally biased region" description="Acidic residues" evidence="1">
    <location>
        <begin position="185"/>
        <end position="198"/>
    </location>
</feature>
<reference evidence="4" key="1">
    <citation type="submission" date="2025-08" db="UniProtKB">
        <authorList>
            <consortium name="RefSeq"/>
        </authorList>
    </citation>
    <scope>IDENTIFICATION</scope>
    <source>
        <tissue evidence="4">Whole Larva</tissue>
    </source>
</reference>
<evidence type="ECO:0000259" key="2">
    <source>
        <dbReference type="PROSITE" id="PS50020"/>
    </source>
</evidence>
<gene>
    <name evidence="4" type="primary">LOC108562990</name>
</gene>
<evidence type="ECO:0000313" key="4">
    <source>
        <dbReference type="RefSeq" id="XP_017777003.1"/>
    </source>
</evidence>
<dbReference type="Pfam" id="PF00397">
    <property type="entry name" value="WW"/>
    <property type="match status" value="2"/>
</dbReference>
<organism evidence="3 4">
    <name type="scientific">Nicrophorus vespilloides</name>
    <name type="common">Boreal carrion beetle</name>
    <dbReference type="NCBI Taxonomy" id="110193"/>
    <lineage>
        <taxon>Eukaryota</taxon>
        <taxon>Metazoa</taxon>
        <taxon>Ecdysozoa</taxon>
        <taxon>Arthropoda</taxon>
        <taxon>Hexapoda</taxon>
        <taxon>Insecta</taxon>
        <taxon>Pterygota</taxon>
        <taxon>Neoptera</taxon>
        <taxon>Endopterygota</taxon>
        <taxon>Coleoptera</taxon>
        <taxon>Polyphaga</taxon>
        <taxon>Staphyliniformia</taxon>
        <taxon>Silphidae</taxon>
        <taxon>Nicrophorinae</taxon>
        <taxon>Nicrophorus</taxon>
    </lineage>
</organism>
<feature type="region of interest" description="Disordered" evidence="1">
    <location>
        <begin position="421"/>
        <end position="453"/>
    </location>
</feature>
<dbReference type="PROSITE" id="PS50020">
    <property type="entry name" value="WW_DOMAIN_2"/>
    <property type="match status" value="2"/>
</dbReference>
<feature type="region of interest" description="Disordered" evidence="1">
    <location>
        <begin position="258"/>
        <end position="283"/>
    </location>
</feature>
<feature type="region of interest" description="Disordered" evidence="1">
    <location>
        <begin position="130"/>
        <end position="152"/>
    </location>
</feature>
<dbReference type="RefSeq" id="XP_017777003.1">
    <property type="nucleotide sequence ID" value="XM_017921514.1"/>
</dbReference>
<feature type="compositionally biased region" description="Polar residues" evidence="1">
    <location>
        <begin position="435"/>
        <end position="448"/>
    </location>
</feature>
<dbReference type="Gene3D" id="2.20.70.10">
    <property type="match status" value="2"/>
</dbReference>
<dbReference type="Proteomes" id="UP000695000">
    <property type="component" value="Unplaced"/>
</dbReference>
<sequence length="557" mass="62579">MDGSVHNFLSEVNDTVPSEERIKETSWQECFDDQSGCPYYWNINTNAVTWEMPLEFKEWLEANKKPNGLFPSIASNVKVYNIREETSKLNNKLYTIKDNAKFNKTKVKKKPMPKSKNGSDSEDEKITLISSYGGDSDSESESADENKKKENIKPVQSEVTVLVPNTTKEILKDKVTGFSLLADYGDDDDTDLDEEPNEPEPTQSHSTLFPVIKPIDVKQFEEPKVNEYLAKDTDDLDTKAFKRKRRIGINLTNSPKHRALDADDDGGERKGFGFSENESAKSSSAKSGMKIAFIKSDTLNPTISEEKTEDDEISESHLSLKEKLLFLSEGKESVSPVQIMLIQLETLHTALRDGSLNSGYLKKWLTETCEGLVKLEEAAAPSGWLLQWDRAQKRYYYRNKVTDECQWDYPEMEDDAMDICTTPPPPADEEVCSTPVRTPSPSGSNSNVDPPAVESVVEEKSVIVSEPLPPGIDPQESEAKKPDLTSVLDSFYTDIAEIENTINKKVQEVPDPIVPKVVEVVQEPPAKKKKKVKVGSLQKKNVSKLVEKWNNVQKDLN</sequence>
<dbReference type="SUPFAM" id="SSF51045">
    <property type="entry name" value="WW domain"/>
    <property type="match status" value="2"/>
</dbReference>